<dbReference type="InterPro" id="IPR006054">
    <property type="entry name" value="DnaQ"/>
</dbReference>
<sequence length="239" mass="27156">MNPFTQFVKDLSGRLGSGFSSLDQSSASNQAYIRNLEREIKEKNVLDLPLADLPVVVFDLETTGFHPYQGDRILSIGAVKIRGLQIEKESFYSLVQCRASISDEVTRLTGITKEMTEKAPPLEEVLHDFYRYIQSDVLVAHHAGHERKFMNHAAWTEMKRKFRHRLLDTTFLTKVNRPNQDLNSLDECCAAYEVSIDHRHHALSDAKAAAALWIQGVKEARENGYLTLGEVYTKLASFK</sequence>
<evidence type="ECO:0000256" key="2">
    <source>
        <dbReference type="ARBA" id="ARBA00022801"/>
    </source>
</evidence>
<dbReference type="GO" id="GO:0003887">
    <property type="term" value="F:DNA-directed DNA polymerase activity"/>
    <property type="evidence" value="ECO:0007669"/>
    <property type="project" value="InterPro"/>
</dbReference>
<proteinExistence type="predicted"/>
<dbReference type="NCBIfam" id="NF005836">
    <property type="entry name" value="PRK07740.1"/>
    <property type="match status" value="1"/>
</dbReference>
<dbReference type="Pfam" id="PF00929">
    <property type="entry name" value="RNase_T"/>
    <property type="match status" value="1"/>
</dbReference>
<dbReference type="GO" id="GO:0006260">
    <property type="term" value="P:DNA replication"/>
    <property type="evidence" value="ECO:0007669"/>
    <property type="project" value="InterPro"/>
</dbReference>
<dbReference type="InterPro" id="IPR012337">
    <property type="entry name" value="RNaseH-like_sf"/>
</dbReference>
<reference evidence="5 6" key="1">
    <citation type="submission" date="2019-11" db="EMBL/GenBank/DDBJ databases">
        <title>Genome sequences of 17 halophilic strains isolated from different environments.</title>
        <authorList>
            <person name="Furrow R.E."/>
        </authorList>
    </citation>
    <scope>NUCLEOTIDE SEQUENCE [LARGE SCALE GENOMIC DNA]</scope>
    <source>
        <strain evidence="5 6">22511_23_Filter</strain>
    </source>
</reference>
<protein>
    <submittedName>
        <fullName evidence="5">3'-5' exonuclease</fullName>
    </submittedName>
</protein>
<accession>A0A845DQC0</accession>
<dbReference type="NCBIfam" id="TIGR00573">
    <property type="entry name" value="dnaq"/>
    <property type="match status" value="1"/>
</dbReference>
<evidence type="ECO:0000259" key="4">
    <source>
        <dbReference type="SMART" id="SM00479"/>
    </source>
</evidence>
<dbReference type="CDD" id="cd06127">
    <property type="entry name" value="DEDDh"/>
    <property type="match status" value="1"/>
</dbReference>
<dbReference type="GO" id="GO:0003677">
    <property type="term" value="F:DNA binding"/>
    <property type="evidence" value="ECO:0007669"/>
    <property type="project" value="InterPro"/>
</dbReference>
<evidence type="ECO:0000256" key="3">
    <source>
        <dbReference type="ARBA" id="ARBA00022839"/>
    </source>
</evidence>
<comment type="caution">
    <text evidence="5">The sequence shown here is derived from an EMBL/GenBank/DDBJ whole genome shotgun (WGS) entry which is preliminary data.</text>
</comment>
<dbReference type="AlphaFoldDB" id="A0A845DQC0"/>
<keyword evidence="3 5" id="KW-0269">Exonuclease</keyword>
<dbReference type="SUPFAM" id="SSF53098">
    <property type="entry name" value="Ribonuclease H-like"/>
    <property type="match status" value="1"/>
</dbReference>
<feature type="domain" description="Exonuclease" evidence="4">
    <location>
        <begin position="54"/>
        <end position="222"/>
    </location>
</feature>
<gene>
    <name evidence="5" type="ORF">GLW04_07155</name>
</gene>
<evidence type="ECO:0000256" key="1">
    <source>
        <dbReference type="ARBA" id="ARBA00022722"/>
    </source>
</evidence>
<dbReference type="EMBL" id="WMET01000001">
    <property type="protein sequence ID" value="MYL19663.1"/>
    <property type="molecule type" value="Genomic_DNA"/>
</dbReference>
<organism evidence="5 6">
    <name type="scientific">Halobacillus litoralis</name>
    <dbReference type="NCBI Taxonomy" id="45668"/>
    <lineage>
        <taxon>Bacteria</taxon>
        <taxon>Bacillati</taxon>
        <taxon>Bacillota</taxon>
        <taxon>Bacilli</taxon>
        <taxon>Bacillales</taxon>
        <taxon>Bacillaceae</taxon>
        <taxon>Halobacillus</taxon>
    </lineage>
</organism>
<dbReference type="GO" id="GO:0008408">
    <property type="term" value="F:3'-5' exonuclease activity"/>
    <property type="evidence" value="ECO:0007669"/>
    <property type="project" value="TreeGrafter"/>
</dbReference>
<evidence type="ECO:0000313" key="5">
    <source>
        <dbReference type="EMBL" id="MYL19663.1"/>
    </source>
</evidence>
<evidence type="ECO:0000313" key="6">
    <source>
        <dbReference type="Proteomes" id="UP000460949"/>
    </source>
</evidence>
<dbReference type="PANTHER" id="PTHR30231">
    <property type="entry name" value="DNA POLYMERASE III SUBUNIT EPSILON"/>
    <property type="match status" value="1"/>
</dbReference>
<keyword evidence="1" id="KW-0540">Nuclease</keyword>
<dbReference type="SMART" id="SM00479">
    <property type="entry name" value="EXOIII"/>
    <property type="match status" value="1"/>
</dbReference>
<dbReference type="InterPro" id="IPR036397">
    <property type="entry name" value="RNaseH_sf"/>
</dbReference>
<name>A0A845DQC0_9BACI</name>
<dbReference type="InterPro" id="IPR013520">
    <property type="entry name" value="Ribonucl_H"/>
</dbReference>
<dbReference type="Gene3D" id="3.30.420.10">
    <property type="entry name" value="Ribonuclease H-like superfamily/Ribonuclease H"/>
    <property type="match status" value="1"/>
</dbReference>
<dbReference type="OrthoDB" id="9804290at2"/>
<dbReference type="PANTHER" id="PTHR30231:SF4">
    <property type="entry name" value="PROTEIN NEN2"/>
    <property type="match status" value="1"/>
</dbReference>
<dbReference type="FunFam" id="3.30.420.10:FF:000045">
    <property type="entry name" value="3'-5' exonuclease DinG"/>
    <property type="match status" value="1"/>
</dbReference>
<dbReference type="RefSeq" id="WP_160836029.1">
    <property type="nucleotide sequence ID" value="NZ_WMET01000001.1"/>
</dbReference>
<dbReference type="Proteomes" id="UP000460949">
    <property type="component" value="Unassembled WGS sequence"/>
</dbReference>
<keyword evidence="2" id="KW-0378">Hydrolase</keyword>